<dbReference type="EnsemblMetazoa" id="XM_022806934">
    <property type="protein sequence ID" value="XP_022662669"/>
    <property type="gene ID" value="LOC111250935"/>
</dbReference>
<feature type="transmembrane region" description="Helical" evidence="10">
    <location>
        <begin position="315"/>
        <end position="338"/>
    </location>
</feature>
<dbReference type="OrthoDB" id="5967113at2759"/>
<dbReference type="InterPro" id="IPR036445">
    <property type="entry name" value="GPCR_2_extracell_dom_sf"/>
</dbReference>
<keyword evidence="6" id="KW-0297">G-protein coupled receptor</keyword>
<accession>A0A7M7K9W9</accession>
<dbReference type="GO" id="GO:0017046">
    <property type="term" value="F:peptide hormone binding"/>
    <property type="evidence" value="ECO:0007669"/>
    <property type="project" value="TreeGrafter"/>
</dbReference>
<dbReference type="OMA" id="FDSIQCR"/>
<feature type="transmembrane region" description="Helical" evidence="10">
    <location>
        <begin position="195"/>
        <end position="219"/>
    </location>
</feature>
<organism evidence="13 14">
    <name type="scientific">Varroa destructor</name>
    <name type="common">Honeybee mite</name>
    <dbReference type="NCBI Taxonomy" id="109461"/>
    <lineage>
        <taxon>Eukaryota</taxon>
        <taxon>Metazoa</taxon>
        <taxon>Ecdysozoa</taxon>
        <taxon>Arthropoda</taxon>
        <taxon>Chelicerata</taxon>
        <taxon>Arachnida</taxon>
        <taxon>Acari</taxon>
        <taxon>Parasitiformes</taxon>
        <taxon>Mesostigmata</taxon>
        <taxon>Gamasina</taxon>
        <taxon>Dermanyssoidea</taxon>
        <taxon>Varroidae</taxon>
        <taxon>Varroa</taxon>
    </lineage>
</organism>
<keyword evidence="8" id="KW-0675">Receptor</keyword>
<dbReference type="Pfam" id="PF00002">
    <property type="entry name" value="7tm_2"/>
    <property type="match status" value="1"/>
</dbReference>
<evidence type="ECO:0000313" key="13">
    <source>
        <dbReference type="EnsemblMetazoa" id="XP_022662669"/>
    </source>
</evidence>
<evidence type="ECO:0000256" key="10">
    <source>
        <dbReference type="SAM" id="Phobius"/>
    </source>
</evidence>
<dbReference type="GO" id="GO:0007166">
    <property type="term" value="P:cell surface receptor signaling pathway"/>
    <property type="evidence" value="ECO:0007669"/>
    <property type="project" value="InterPro"/>
</dbReference>
<keyword evidence="9" id="KW-0807">Transducer</keyword>
<dbReference type="InterPro" id="IPR001879">
    <property type="entry name" value="GPCR_2_extracellular_dom"/>
</dbReference>
<dbReference type="PROSITE" id="PS50227">
    <property type="entry name" value="G_PROTEIN_RECEP_F2_3"/>
    <property type="match status" value="1"/>
</dbReference>
<dbReference type="SMART" id="SM00008">
    <property type="entry name" value="HormR"/>
    <property type="match status" value="1"/>
</dbReference>
<dbReference type="Gene3D" id="4.10.1240.10">
    <property type="entry name" value="GPCR, family 2, extracellular hormone receptor domain"/>
    <property type="match status" value="1"/>
</dbReference>
<feature type="transmembrane region" description="Helical" evidence="10">
    <location>
        <begin position="275"/>
        <end position="295"/>
    </location>
</feature>
<dbReference type="InParanoid" id="A0A7M7K9W9"/>
<dbReference type="PANTHER" id="PTHR45620:SF15">
    <property type="entry name" value="DIURETIC HORMONE 44 RECEPTOR 1-RELATED"/>
    <property type="match status" value="1"/>
</dbReference>
<dbReference type="RefSeq" id="XP_022662671.1">
    <property type="nucleotide sequence ID" value="XM_022806936.1"/>
</dbReference>
<evidence type="ECO:0000256" key="9">
    <source>
        <dbReference type="ARBA" id="ARBA00023224"/>
    </source>
</evidence>
<dbReference type="Proteomes" id="UP000594260">
    <property type="component" value="Unplaced"/>
</dbReference>
<evidence type="ECO:0000259" key="12">
    <source>
        <dbReference type="PROSITE" id="PS50261"/>
    </source>
</evidence>
<feature type="domain" description="G-protein coupled receptors family 2 profile 2" evidence="12">
    <location>
        <begin position="156"/>
        <end position="416"/>
    </location>
</feature>
<keyword evidence="5 10" id="KW-1133">Transmembrane helix</keyword>
<dbReference type="GO" id="GO:0005886">
    <property type="term" value="C:plasma membrane"/>
    <property type="evidence" value="ECO:0007669"/>
    <property type="project" value="UniProtKB-SubCell"/>
</dbReference>
<evidence type="ECO:0000256" key="6">
    <source>
        <dbReference type="ARBA" id="ARBA00023040"/>
    </source>
</evidence>
<feature type="transmembrane region" description="Helical" evidence="10">
    <location>
        <begin position="358"/>
        <end position="378"/>
    </location>
</feature>
<reference evidence="13" key="1">
    <citation type="submission" date="2021-01" db="UniProtKB">
        <authorList>
            <consortium name="EnsemblMetazoa"/>
        </authorList>
    </citation>
    <scope>IDENTIFICATION</scope>
</reference>
<dbReference type="RefSeq" id="XP_022662670.1">
    <property type="nucleotide sequence ID" value="XM_022806935.1"/>
</dbReference>
<evidence type="ECO:0000256" key="1">
    <source>
        <dbReference type="ARBA" id="ARBA00004651"/>
    </source>
</evidence>
<dbReference type="RefSeq" id="XP_022662669.1">
    <property type="nucleotide sequence ID" value="XM_022806934.1"/>
</dbReference>
<feature type="transmembrane region" description="Helical" evidence="10">
    <location>
        <begin position="231"/>
        <end position="254"/>
    </location>
</feature>
<dbReference type="PROSITE" id="PS50261">
    <property type="entry name" value="G_PROTEIN_RECEP_F2_4"/>
    <property type="match status" value="1"/>
</dbReference>
<evidence type="ECO:0000256" key="2">
    <source>
        <dbReference type="ARBA" id="ARBA00005314"/>
    </source>
</evidence>
<evidence type="ECO:0000256" key="4">
    <source>
        <dbReference type="ARBA" id="ARBA00022692"/>
    </source>
</evidence>
<dbReference type="GO" id="GO:0008528">
    <property type="term" value="F:G protein-coupled peptide receptor activity"/>
    <property type="evidence" value="ECO:0007669"/>
    <property type="project" value="TreeGrafter"/>
</dbReference>
<evidence type="ECO:0000259" key="11">
    <source>
        <dbReference type="PROSITE" id="PS50227"/>
    </source>
</evidence>
<proteinExistence type="inferred from homology"/>
<dbReference type="InterPro" id="IPR050332">
    <property type="entry name" value="GPCR_2"/>
</dbReference>
<dbReference type="PANTHER" id="PTHR45620">
    <property type="entry name" value="PDF RECEPTOR-LIKE PROTEIN-RELATED"/>
    <property type="match status" value="1"/>
</dbReference>
<dbReference type="InterPro" id="IPR017981">
    <property type="entry name" value="GPCR_2-like_7TM"/>
</dbReference>
<dbReference type="InterPro" id="IPR000832">
    <property type="entry name" value="GPCR_2_secretin-like"/>
</dbReference>
<sequence>MSLLPAVSPPTTTVDSLTVTISDELYANFSQLECEQQEQARRLHANDSAGDNSSGTESSGCPVAWDGLSCWPAVPPSSLLQRSCRLLLLNIEEGASTVLRTTMHHLNDETFAYRLCDSEGHWVLNTTNYNACIALISQADPDAYPFEAPSLLPVAVSGIVASLSLISLLLLTIAAVIFLKFTTLACSRTRVHTQLVFALGLHSFSLLFIAAPVVVRYIFPSARLVSIATQFPWACKVTLCAKLYSSNAAINWMFVEGHLLHSKVSTQVFKSSAPFRAYYTIGWGLPLASVVPWAVVTELSYPDRACWEGYARHSAVWFLIAPRLIAVLINSVFLVNIVRILISKAKADLTENSQFRAALKATLVLFPLLGLTHLLFAINPQNSIAIPRLKEAYLVLSAALQSSQGIFVSVIHCFMNGEVQDCLRTAYIRASLRRNPNRKSKSSCLRSAIVTSFQDSQPGIDPGRAQGHRVIKFEDAALHNQQDGKPIEMRVTGNRHELSITEVRLSKKTSLLQGDGTDLEFCDLSVHVAALSSAGDAEHDALKGARPKDLRSVGTDIAQV</sequence>
<protein>
    <submittedName>
        <fullName evidence="13">Uncharacterized protein</fullName>
    </submittedName>
</protein>
<feature type="transmembrane region" description="Helical" evidence="10">
    <location>
        <begin position="159"/>
        <end position="183"/>
    </location>
</feature>
<evidence type="ECO:0000256" key="7">
    <source>
        <dbReference type="ARBA" id="ARBA00023136"/>
    </source>
</evidence>
<keyword evidence="4 10" id="KW-0812">Transmembrane</keyword>
<dbReference type="GO" id="GO:0007188">
    <property type="term" value="P:adenylate cyclase-modulating G protein-coupled receptor signaling pathway"/>
    <property type="evidence" value="ECO:0007669"/>
    <property type="project" value="TreeGrafter"/>
</dbReference>
<keyword evidence="14" id="KW-1185">Reference proteome</keyword>
<evidence type="ECO:0000256" key="3">
    <source>
        <dbReference type="ARBA" id="ARBA00022475"/>
    </source>
</evidence>
<feature type="domain" description="G-protein coupled receptors family 2 profile 1" evidence="11">
    <location>
        <begin position="33"/>
        <end position="136"/>
    </location>
</feature>
<dbReference type="EnsemblMetazoa" id="XM_022806936">
    <property type="protein sequence ID" value="XP_022662671"/>
    <property type="gene ID" value="LOC111250935"/>
</dbReference>
<dbReference type="EnsemblMetazoa" id="XM_022806935">
    <property type="protein sequence ID" value="XP_022662670"/>
    <property type="gene ID" value="LOC111250935"/>
</dbReference>
<comment type="subcellular location">
    <subcellularLocation>
        <location evidence="1">Cell membrane</location>
        <topology evidence="1">Multi-pass membrane protein</topology>
    </subcellularLocation>
</comment>
<dbReference type="Pfam" id="PF02793">
    <property type="entry name" value="HRM"/>
    <property type="match status" value="1"/>
</dbReference>
<dbReference type="KEGG" id="vde:111250935"/>
<comment type="similarity">
    <text evidence="2">Belongs to the G-protein coupled receptor 2 family.</text>
</comment>
<dbReference type="PRINTS" id="PR00249">
    <property type="entry name" value="GPCRSECRETIN"/>
</dbReference>
<keyword evidence="3" id="KW-1003">Cell membrane</keyword>
<keyword evidence="7 10" id="KW-0472">Membrane</keyword>
<evidence type="ECO:0000313" key="14">
    <source>
        <dbReference type="Proteomes" id="UP000594260"/>
    </source>
</evidence>
<dbReference type="Gene3D" id="1.20.1070.10">
    <property type="entry name" value="Rhodopsin 7-helix transmembrane proteins"/>
    <property type="match status" value="1"/>
</dbReference>
<dbReference type="FunCoup" id="A0A7M7K9W9">
    <property type="interactions" value="16"/>
</dbReference>
<dbReference type="GeneID" id="111250935"/>
<evidence type="ECO:0000256" key="8">
    <source>
        <dbReference type="ARBA" id="ARBA00023170"/>
    </source>
</evidence>
<dbReference type="SUPFAM" id="SSF111418">
    <property type="entry name" value="Hormone receptor domain"/>
    <property type="match status" value="1"/>
</dbReference>
<name>A0A7M7K9W9_VARDE</name>
<dbReference type="AlphaFoldDB" id="A0A7M7K9W9"/>
<evidence type="ECO:0000256" key="5">
    <source>
        <dbReference type="ARBA" id="ARBA00022989"/>
    </source>
</evidence>